<dbReference type="GO" id="GO:0090374">
    <property type="term" value="P:oligopeptide export from mitochondrion"/>
    <property type="evidence" value="ECO:0007669"/>
    <property type="project" value="TreeGrafter"/>
</dbReference>
<dbReference type="Pfam" id="PF00664">
    <property type="entry name" value="ABC_membrane"/>
    <property type="match status" value="1"/>
</dbReference>
<feature type="transmembrane region" description="Helical" evidence="7">
    <location>
        <begin position="270"/>
        <end position="289"/>
    </location>
</feature>
<sequence length="609" mass="66227">MLTAMSTREDKGERPVPAGLITQAPSEQGRMWALRVLWRFLARHRVRFWLAVMALLVAAGSVLALGQTLRLVVDRGFLDDDPAQLNLLLLVTMGVILLLAVASALRFYLVSWIGERVAADLRQAVFDHVTRQPPSFFELNGVGEIQSRLTTDTSVLQTILGASFSIAVRNGLLLIGALVLLFITSPRLTGLVLATLPLVLGPVVFFGRRVRRLSRASQDRVADVGSFAGETLHGIRTVQAFCHEAVDRQRFRRHVDHAFDTAVLRVRQRAWLVGMALILAFSAVGLILWQGGHDVLAGRMTAGELAAFVFYAVLAAGATGAVSEVSGELFRAAGATERLTELLNSRPQIRAPARAQKLPRPVRGAIRLEEVGFAYPGRPERPVLSGVDLHIEPGERVALVGPSGAGKSTLFALLLRFYDPDRGRVCLDDIDLRELDPADVRSAIGLVAQETTLFTGTAWENIRYGREDADDEAIVKAAEAAHCMSFLSALPQGLETPLGPGGVQLSGGQRQRIAIARAILRDPALLLLDEATSNLDAESESRIQVALEQLMRDRTSLVIAHRLATVTAADRILVMQDGRLQAQGTHTELLRSSPLYAHLAALQFPDSRG</sequence>
<dbReference type="SMART" id="SM00382">
    <property type="entry name" value="AAA"/>
    <property type="match status" value="1"/>
</dbReference>
<evidence type="ECO:0000313" key="11">
    <source>
        <dbReference type="Proteomes" id="UP000275461"/>
    </source>
</evidence>
<feature type="transmembrane region" description="Helical" evidence="7">
    <location>
        <begin position="48"/>
        <end position="67"/>
    </location>
</feature>
<feature type="domain" description="ABC transporter" evidence="8">
    <location>
        <begin position="366"/>
        <end position="602"/>
    </location>
</feature>
<dbReference type="CDD" id="cd18575">
    <property type="entry name" value="ABC_6TM_bac_exporter_ABCB8_10_like"/>
    <property type="match status" value="1"/>
</dbReference>
<evidence type="ECO:0000256" key="6">
    <source>
        <dbReference type="ARBA" id="ARBA00023136"/>
    </source>
</evidence>
<evidence type="ECO:0000313" key="10">
    <source>
        <dbReference type="EMBL" id="RLK50335.1"/>
    </source>
</evidence>
<feature type="transmembrane region" description="Helical" evidence="7">
    <location>
        <begin position="87"/>
        <end position="109"/>
    </location>
</feature>
<feature type="domain" description="ABC transmembrane type-1" evidence="9">
    <location>
        <begin position="49"/>
        <end position="331"/>
    </location>
</feature>
<evidence type="ECO:0000256" key="4">
    <source>
        <dbReference type="ARBA" id="ARBA00022840"/>
    </source>
</evidence>
<dbReference type="InterPro" id="IPR011918">
    <property type="entry name" value="ABC_MsbA_ATP-bd"/>
</dbReference>
<keyword evidence="4 10" id="KW-0067">ATP-binding</keyword>
<dbReference type="InterPro" id="IPR011527">
    <property type="entry name" value="ABC1_TM_dom"/>
</dbReference>
<evidence type="ECO:0000256" key="5">
    <source>
        <dbReference type="ARBA" id="ARBA00022989"/>
    </source>
</evidence>
<comment type="caution">
    <text evidence="10">The sequence shown here is derived from an EMBL/GenBank/DDBJ whole genome shotgun (WGS) entry which is preliminary data.</text>
</comment>
<reference evidence="10 11" key="1">
    <citation type="submission" date="2018-10" db="EMBL/GenBank/DDBJ databases">
        <title>Genomic Encyclopedia of Type Strains, Phase IV (KMG-IV): sequencing the most valuable type-strain genomes for metagenomic binning, comparative biology and taxonomic classification.</title>
        <authorList>
            <person name="Goeker M."/>
        </authorList>
    </citation>
    <scope>NUCLEOTIDE SEQUENCE [LARGE SCALE GENOMIC DNA]</scope>
    <source>
        <strain evidence="10 11">DSM 12769</strain>
    </source>
</reference>
<keyword evidence="2 7" id="KW-0812">Transmembrane</keyword>
<dbReference type="PANTHER" id="PTHR43394:SF1">
    <property type="entry name" value="ATP-BINDING CASSETTE SUB-FAMILY B MEMBER 10, MITOCHONDRIAL"/>
    <property type="match status" value="1"/>
</dbReference>
<feature type="transmembrane region" description="Helical" evidence="7">
    <location>
        <begin position="188"/>
        <end position="207"/>
    </location>
</feature>
<evidence type="ECO:0000256" key="2">
    <source>
        <dbReference type="ARBA" id="ARBA00022692"/>
    </source>
</evidence>
<evidence type="ECO:0000256" key="1">
    <source>
        <dbReference type="ARBA" id="ARBA00004651"/>
    </source>
</evidence>
<dbReference type="GO" id="GO:0016887">
    <property type="term" value="F:ATP hydrolysis activity"/>
    <property type="evidence" value="ECO:0007669"/>
    <property type="project" value="InterPro"/>
</dbReference>
<dbReference type="SUPFAM" id="SSF52540">
    <property type="entry name" value="P-loop containing nucleoside triphosphate hydrolases"/>
    <property type="match status" value="1"/>
</dbReference>
<name>A0A498C3S9_9GAMM</name>
<dbReference type="NCBIfam" id="TIGR02204">
    <property type="entry name" value="MsbA_rel"/>
    <property type="match status" value="1"/>
</dbReference>
<dbReference type="EMBL" id="RCDA01000001">
    <property type="protein sequence ID" value="RLK50335.1"/>
    <property type="molecule type" value="Genomic_DNA"/>
</dbReference>
<dbReference type="PROSITE" id="PS00211">
    <property type="entry name" value="ABC_TRANSPORTER_1"/>
    <property type="match status" value="1"/>
</dbReference>
<dbReference type="PANTHER" id="PTHR43394">
    <property type="entry name" value="ATP-DEPENDENT PERMEASE MDL1, MITOCHONDRIAL"/>
    <property type="match status" value="1"/>
</dbReference>
<dbReference type="GO" id="GO:0005886">
    <property type="term" value="C:plasma membrane"/>
    <property type="evidence" value="ECO:0007669"/>
    <property type="project" value="UniProtKB-SubCell"/>
</dbReference>
<dbReference type="SUPFAM" id="SSF90123">
    <property type="entry name" value="ABC transporter transmembrane region"/>
    <property type="match status" value="1"/>
</dbReference>
<evidence type="ECO:0000256" key="3">
    <source>
        <dbReference type="ARBA" id="ARBA00022741"/>
    </source>
</evidence>
<gene>
    <name evidence="10" type="ORF">DFR31_0231</name>
</gene>
<dbReference type="Pfam" id="PF00005">
    <property type="entry name" value="ABC_tran"/>
    <property type="match status" value="1"/>
</dbReference>
<keyword evidence="3" id="KW-0547">Nucleotide-binding</keyword>
<dbReference type="GO" id="GO:0015421">
    <property type="term" value="F:ABC-type oligopeptide transporter activity"/>
    <property type="evidence" value="ECO:0007669"/>
    <property type="project" value="TreeGrafter"/>
</dbReference>
<keyword evidence="11" id="KW-1185">Reference proteome</keyword>
<proteinExistence type="predicted"/>
<dbReference type="PROSITE" id="PS50893">
    <property type="entry name" value="ABC_TRANSPORTER_2"/>
    <property type="match status" value="1"/>
</dbReference>
<dbReference type="AlphaFoldDB" id="A0A498C3S9"/>
<evidence type="ECO:0000259" key="9">
    <source>
        <dbReference type="PROSITE" id="PS50929"/>
    </source>
</evidence>
<accession>A0A498C3S9</accession>
<dbReference type="Gene3D" id="3.40.50.300">
    <property type="entry name" value="P-loop containing nucleotide triphosphate hydrolases"/>
    <property type="match status" value="1"/>
</dbReference>
<evidence type="ECO:0000259" key="8">
    <source>
        <dbReference type="PROSITE" id="PS50893"/>
    </source>
</evidence>
<dbReference type="FunFam" id="3.40.50.300:FF:000218">
    <property type="entry name" value="Multidrug ABC transporter ATP-binding protein"/>
    <property type="match status" value="1"/>
</dbReference>
<comment type="subcellular location">
    <subcellularLocation>
        <location evidence="1">Cell membrane</location>
        <topology evidence="1">Multi-pass membrane protein</topology>
    </subcellularLocation>
</comment>
<protein>
    <submittedName>
        <fullName evidence="10">ATP-binding cassette subfamily B protein</fullName>
    </submittedName>
</protein>
<dbReference type="InterPro" id="IPR003439">
    <property type="entry name" value="ABC_transporter-like_ATP-bd"/>
</dbReference>
<dbReference type="InterPro" id="IPR036640">
    <property type="entry name" value="ABC1_TM_sf"/>
</dbReference>
<feature type="transmembrane region" description="Helical" evidence="7">
    <location>
        <begin position="158"/>
        <end position="182"/>
    </location>
</feature>
<dbReference type="Gene3D" id="1.20.1560.10">
    <property type="entry name" value="ABC transporter type 1, transmembrane domain"/>
    <property type="match status" value="1"/>
</dbReference>
<keyword evidence="6 7" id="KW-0472">Membrane</keyword>
<dbReference type="PROSITE" id="PS50929">
    <property type="entry name" value="ABC_TM1F"/>
    <property type="match status" value="1"/>
</dbReference>
<organism evidence="10 11">
    <name type="scientific">Alkalispirillum mobile</name>
    <dbReference type="NCBI Taxonomy" id="85925"/>
    <lineage>
        <taxon>Bacteria</taxon>
        <taxon>Pseudomonadati</taxon>
        <taxon>Pseudomonadota</taxon>
        <taxon>Gammaproteobacteria</taxon>
        <taxon>Chromatiales</taxon>
        <taxon>Ectothiorhodospiraceae</taxon>
        <taxon>Alkalispirillum</taxon>
    </lineage>
</organism>
<dbReference type="Proteomes" id="UP000275461">
    <property type="component" value="Unassembled WGS sequence"/>
</dbReference>
<evidence type="ECO:0000256" key="7">
    <source>
        <dbReference type="SAM" id="Phobius"/>
    </source>
</evidence>
<dbReference type="InterPro" id="IPR027417">
    <property type="entry name" value="P-loop_NTPase"/>
</dbReference>
<dbReference type="InterPro" id="IPR003593">
    <property type="entry name" value="AAA+_ATPase"/>
</dbReference>
<dbReference type="InterPro" id="IPR017871">
    <property type="entry name" value="ABC_transporter-like_CS"/>
</dbReference>
<dbReference type="InterPro" id="IPR039421">
    <property type="entry name" value="Type_1_exporter"/>
</dbReference>
<dbReference type="GO" id="GO:0005524">
    <property type="term" value="F:ATP binding"/>
    <property type="evidence" value="ECO:0007669"/>
    <property type="project" value="UniProtKB-KW"/>
</dbReference>
<keyword evidence="5 7" id="KW-1133">Transmembrane helix</keyword>